<dbReference type="GO" id="GO:0000731">
    <property type="term" value="P:DNA synthesis involved in DNA repair"/>
    <property type="evidence" value="ECO:0007669"/>
    <property type="project" value="InterPro"/>
</dbReference>
<evidence type="ECO:0000256" key="1">
    <source>
        <dbReference type="SAM" id="MobiDB-lite"/>
    </source>
</evidence>
<evidence type="ECO:0000313" key="2">
    <source>
        <dbReference type="EMBL" id="KEY64051.1"/>
    </source>
</evidence>
<gene>
    <name evidence="2" type="ORF">S7711_07413</name>
</gene>
<dbReference type="Pfam" id="PF04081">
    <property type="entry name" value="DNA_pol_delta_4"/>
    <property type="match status" value="1"/>
</dbReference>
<dbReference type="GO" id="GO:0006261">
    <property type="term" value="P:DNA-templated DNA replication"/>
    <property type="evidence" value="ECO:0007669"/>
    <property type="project" value="TreeGrafter"/>
</dbReference>
<sequence>MPTTRRSAASNRGRNAPTKGQSTISFAHRVTKNVSREKDLKKGSLSPALAKVEPVDDTQEIDHKVDDVVVDEPELKEEHESEPEEQLEAEKTEAEIKAEKIGESQINKYWKAIEAERLASRVHQKGLTVHEKVLRYFDVSSQYGPCIGISRQKRWERAEKLGLNPPVEVLSVLLMEDRAGNKALETAHMDQILNSMAVGA</sequence>
<dbReference type="HOGENOM" id="CLU_077732_0_0_1"/>
<dbReference type="OrthoDB" id="337486at2759"/>
<reference evidence="2 3" key="1">
    <citation type="journal article" date="2014" name="BMC Genomics">
        <title>Comparative genome sequencing reveals chemotype-specific gene clusters in the toxigenic black mold Stachybotrys.</title>
        <authorList>
            <person name="Semeiks J."/>
            <person name="Borek D."/>
            <person name="Otwinowski Z."/>
            <person name="Grishin N.V."/>
        </authorList>
    </citation>
    <scope>NUCLEOTIDE SEQUENCE [LARGE SCALE GENOMIC DNA]</scope>
    <source>
        <strain evidence="3">CBS 109288 / IBT 7711</strain>
    </source>
</reference>
<feature type="region of interest" description="Disordered" evidence="1">
    <location>
        <begin position="1"/>
        <end position="89"/>
    </location>
</feature>
<keyword evidence="3" id="KW-1185">Reference proteome</keyword>
<name>A0A084AFH2_STACB</name>
<evidence type="ECO:0000313" key="3">
    <source>
        <dbReference type="Proteomes" id="UP000028045"/>
    </source>
</evidence>
<dbReference type="PANTHER" id="PTHR14303">
    <property type="entry name" value="DNA POLYMERASE DELTA SUBUNIT 4"/>
    <property type="match status" value="1"/>
</dbReference>
<feature type="compositionally biased region" description="Acidic residues" evidence="1">
    <location>
        <begin position="68"/>
        <end position="87"/>
    </location>
</feature>
<evidence type="ECO:0008006" key="4">
    <source>
        <dbReference type="Google" id="ProtNLM"/>
    </source>
</evidence>
<dbReference type="Proteomes" id="UP000028045">
    <property type="component" value="Unassembled WGS sequence"/>
</dbReference>
<accession>A0A084AFH2</accession>
<dbReference type="InterPro" id="IPR007218">
    <property type="entry name" value="DNA_pol_delta_4"/>
</dbReference>
<dbReference type="GO" id="GO:0043625">
    <property type="term" value="C:delta DNA polymerase complex"/>
    <property type="evidence" value="ECO:0007669"/>
    <property type="project" value="TreeGrafter"/>
</dbReference>
<proteinExistence type="predicted"/>
<dbReference type="EMBL" id="KL648754">
    <property type="protein sequence ID" value="KEY64051.1"/>
    <property type="molecule type" value="Genomic_DNA"/>
</dbReference>
<organism evidence="2 3">
    <name type="scientific">Stachybotrys chartarum (strain CBS 109288 / IBT 7711)</name>
    <name type="common">Toxic black mold</name>
    <name type="synonym">Stilbospora chartarum</name>
    <dbReference type="NCBI Taxonomy" id="1280523"/>
    <lineage>
        <taxon>Eukaryota</taxon>
        <taxon>Fungi</taxon>
        <taxon>Dikarya</taxon>
        <taxon>Ascomycota</taxon>
        <taxon>Pezizomycotina</taxon>
        <taxon>Sordariomycetes</taxon>
        <taxon>Hypocreomycetidae</taxon>
        <taxon>Hypocreales</taxon>
        <taxon>Stachybotryaceae</taxon>
        <taxon>Stachybotrys</taxon>
    </lineage>
</organism>
<dbReference type="AlphaFoldDB" id="A0A084AFH2"/>
<dbReference type="GO" id="GO:0003887">
    <property type="term" value="F:DNA-directed DNA polymerase activity"/>
    <property type="evidence" value="ECO:0007669"/>
    <property type="project" value="TreeGrafter"/>
</dbReference>
<dbReference type="PANTHER" id="PTHR14303:SF0">
    <property type="entry name" value="DNA POLYMERASE DELTA SUBUNIT 4"/>
    <property type="match status" value="1"/>
</dbReference>
<feature type="compositionally biased region" description="Low complexity" evidence="1">
    <location>
        <begin position="1"/>
        <end position="16"/>
    </location>
</feature>
<protein>
    <recommendedName>
        <fullName evidence="4">DNA polymerase delta subunit 4</fullName>
    </recommendedName>
</protein>